<dbReference type="InterPro" id="IPR018211">
    <property type="entry name" value="ADH_Fe_CS"/>
</dbReference>
<keyword evidence="4" id="KW-0520">NAD</keyword>
<name>A0ABS7IFK7_9HYPH</name>
<dbReference type="Gene3D" id="3.40.50.1970">
    <property type="match status" value="1"/>
</dbReference>
<evidence type="ECO:0000256" key="3">
    <source>
        <dbReference type="ARBA" id="ARBA00023002"/>
    </source>
</evidence>
<dbReference type="EMBL" id="JABDYF010000001">
    <property type="protein sequence ID" value="MBX5088244.1"/>
    <property type="molecule type" value="Genomic_DNA"/>
</dbReference>
<evidence type="ECO:0000256" key="2">
    <source>
        <dbReference type="ARBA" id="ARBA00007358"/>
    </source>
</evidence>
<evidence type="ECO:0000256" key="4">
    <source>
        <dbReference type="ARBA" id="ARBA00023027"/>
    </source>
</evidence>
<organism evidence="7 8">
    <name type="scientific">Rhizobium lentis</name>
    <dbReference type="NCBI Taxonomy" id="1138194"/>
    <lineage>
        <taxon>Bacteria</taxon>
        <taxon>Pseudomonadati</taxon>
        <taxon>Pseudomonadota</taxon>
        <taxon>Alphaproteobacteria</taxon>
        <taxon>Hyphomicrobiales</taxon>
        <taxon>Rhizobiaceae</taxon>
        <taxon>Rhizobium/Agrobacterium group</taxon>
        <taxon>Rhizobium</taxon>
    </lineage>
</organism>
<keyword evidence="8" id="KW-1185">Reference proteome</keyword>
<evidence type="ECO:0000313" key="8">
    <source>
        <dbReference type="Proteomes" id="UP000770629"/>
    </source>
</evidence>
<dbReference type="PANTHER" id="PTHR11496:SF102">
    <property type="entry name" value="ALCOHOL DEHYDROGENASE 4"/>
    <property type="match status" value="1"/>
</dbReference>
<dbReference type="CDD" id="cd08193">
    <property type="entry name" value="HVD"/>
    <property type="match status" value="1"/>
</dbReference>
<dbReference type="Pfam" id="PF00465">
    <property type="entry name" value="Fe-ADH"/>
    <property type="match status" value="1"/>
</dbReference>
<evidence type="ECO:0000259" key="5">
    <source>
        <dbReference type="Pfam" id="PF00465"/>
    </source>
</evidence>
<dbReference type="PANTHER" id="PTHR11496">
    <property type="entry name" value="ALCOHOL DEHYDROGENASE"/>
    <property type="match status" value="1"/>
</dbReference>
<dbReference type="InterPro" id="IPR056798">
    <property type="entry name" value="ADH_Fe_C"/>
</dbReference>
<dbReference type="Pfam" id="PF25137">
    <property type="entry name" value="ADH_Fe_C"/>
    <property type="match status" value="1"/>
</dbReference>
<comment type="caution">
    <text evidence="7">The sequence shown here is derived from an EMBL/GenBank/DDBJ whole genome shotgun (WGS) entry which is preliminary data.</text>
</comment>
<dbReference type="InterPro" id="IPR039697">
    <property type="entry name" value="Alcohol_dehydrogenase_Fe"/>
</dbReference>
<comment type="similarity">
    <text evidence="2">Belongs to the iron-containing alcohol dehydrogenase family.</text>
</comment>
<dbReference type="Gene3D" id="1.20.1090.10">
    <property type="entry name" value="Dehydroquinate synthase-like - alpha domain"/>
    <property type="match status" value="1"/>
</dbReference>
<evidence type="ECO:0000256" key="1">
    <source>
        <dbReference type="ARBA" id="ARBA00001962"/>
    </source>
</evidence>
<reference evidence="7 8" key="1">
    <citation type="submission" date="2020-04" db="EMBL/GenBank/DDBJ databases">
        <title>Global-level population genomics: horizontal gene transfer, symbiosis and evolution in Rhizobia.</title>
        <authorList>
            <person name="Gai Y."/>
        </authorList>
    </citation>
    <scope>NUCLEOTIDE SEQUENCE [LARGE SCALE GENOMIC DNA]</scope>
    <source>
        <strain evidence="7 8">BLR33</strain>
    </source>
</reference>
<keyword evidence="3" id="KW-0560">Oxidoreductase</keyword>
<evidence type="ECO:0000313" key="7">
    <source>
        <dbReference type="EMBL" id="MBX5088244.1"/>
    </source>
</evidence>
<feature type="domain" description="Alcohol dehydrogenase iron-type/glycerol dehydrogenase GldA" evidence="5">
    <location>
        <begin position="10"/>
        <end position="175"/>
    </location>
</feature>
<dbReference type="RefSeq" id="WP_221118418.1">
    <property type="nucleotide sequence ID" value="NZ_JABDYF010000001.1"/>
</dbReference>
<sequence>MIPFVFSTTSQIVFRPGASAEIGGLVKPKLGDRVLFVTDSGLRKLGLCDPALASLSKADIETTVFDGVEADPSLTTVLAATEAAKSAGVTGVIGFGGGSSLDVAKVAALLSGSGEDVEGAWGVGNAKGPRLPLVLVPTTAGTGSEVTPVSIITVRGDEKRGISSPIILPDIAILDADLTLGLPAHITAATGIDAIVHAIEAYASKNANNNPLSKMLARQALQLLGANIEKAVFDGKDRDARGAMLLGSMLAGQAFANSPVAAVHALAYPIGGTFHIPHGLSNALVLPHVLRFNAPEAASLYAEIAADVFPDLASEQCTQSRCAAFVERLADLSTKLGLQPRLRDVGIGEEHLADMARDAMKQTRLLVNNPREVSEADALSIYKAAW</sequence>
<accession>A0ABS7IFK7</accession>
<protein>
    <submittedName>
        <fullName evidence="7">Iron-containing alcohol dehydrogenase</fullName>
    </submittedName>
</protein>
<feature type="domain" description="Fe-containing alcohol dehydrogenase-like C-terminal" evidence="6">
    <location>
        <begin position="187"/>
        <end position="386"/>
    </location>
</feature>
<dbReference type="PROSITE" id="PS00913">
    <property type="entry name" value="ADH_IRON_1"/>
    <property type="match status" value="1"/>
</dbReference>
<gene>
    <name evidence="7" type="ORF">HJB60_03515</name>
</gene>
<evidence type="ECO:0000259" key="6">
    <source>
        <dbReference type="Pfam" id="PF25137"/>
    </source>
</evidence>
<proteinExistence type="inferred from homology"/>
<dbReference type="Proteomes" id="UP000770629">
    <property type="component" value="Unassembled WGS sequence"/>
</dbReference>
<dbReference type="InterPro" id="IPR001670">
    <property type="entry name" value="ADH_Fe/GldA"/>
</dbReference>
<comment type="cofactor">
    <cofactor evidence="1">
        <name>Fe cation</name>
        <dbReference type="ChEBI" id="CHEBI:24875"/>
    </cofactor>
</comment>
<dbReference type="SUPFAM" id="SSF56796">
    <property type="entry name" value="Dehydroquinate synthase-like"/>
    <property type="match status" value="1"/>
</dbReference>